<evidence type="ECO:0000313" key="4">
    <source>
        <dbReference type="Proteomes" id="UP001519460"/>
    </source>
</evidence>
<feature type="compositionally biased region" description="Basic residues" evidence="1">
    <location>
        <begin position="422"/>
        <end position="431"/>
    </location>
</feature>
<proteinExistence type="predicted"/>
<keyword evidence="4" id="KW-1185">Reference proteome</keyword>
<gene>
    <name evidence="3" type="ORF">BaRGS_00003282</name>
</gene>
<dbReference type="Proteomes" id="UP001519460">
    <property type="component" value="Unassembled WGS sequence"/>
</dbReference>
<feature type="region of interest" description="Disordered" evidence="1">
    <location>
        <begin position="422"/>
        <end position="444"/>
    </location>
</feature>
<sequence>MSIWAPGQQSHGNSSVGRPFIRTLPEVMEAMKESLSSGNKPKAVYNKHISGEDLAAGPRNLKQVQNLKYATTKQAEQTSYNNFADHIQQVLAQFHVGDSCIQQVSFLRDRSPVIILYNYKQLKDISRFCCSHPLGEVTVLGLDKTYNLGSVFVTCTNFKHLGVRRCDTGEHPITIGPAMLHGSSDEETFQVFFSHLSHKLRKVSSPIIGSDDELAVRNAVAHTFPESSLLLCTRHLKENLCRYMADKIGVPAEVRQQVKAQVFLCNLDSQEEVDRLKARVKKISPQLENYLSERVLTALQGNKQTEARYPFLKSREWTNNNAESVNHIFKQAIDWKPQPLPKLISTIEETVLAQQKNFEKSLISMGDFALDASFAKLQRSQASWATLTSKGKNALINKFYKTIKPASSKFKLASDNAFAAFHSRHGGKNPTKKKENGGTGQPHMETRKEDLKHIKGMFSVLYLFMVYVVC</sequence>
<evidence type="ECO:0000256" key="1">
    <source>
        <dbReference type="SAM" id="MobiDB-lite"/>
    </source>
</evidence>
<name>A0ABD0M1Q6_9CAEN</name>
<organism evidence="3 4">
    <name type="scientific">Batillaria attramentaria</name>
    <dbReference type="NCBI Taxonomy" id="370345"/>
    <lineage>
        <taxon>Eukaryota</taxon>
        <taxon>Metazoa</taxon>
        <taxon>Spiralia</taxon>
        <taxon>Lophotrochozoa</taxon>
        <taxon>Mollusca</taxon>
        <taxon>Gastropoda</taxon>
        <taxon>Caenogastropoda</taxon>
        <taxon>Sorbeoconcha</taxon>
        <taxon>Cerithioidea</taxon>
        <taxon>Batillariidae</taxon>
        <taxon>Batillaria</taxon>
    </lineage>
</organism>
<evidence type="ECO:0000313" key="3">
    <source>
        <dbReference type="EMBL" id="KAK7505537.1"/>
    </source>
</evidence>
<feature type="domain" description="MULE transposase" evidence="2">
    <location>
        <begin position="139"/>
        <end position="239"/>
    </location>
</feature>
<accession>A0ABD0M1Q6</accession>
<reference evidence="3 4" key="1">
    <citation type="journal article" date="2023" name="Sci. Data">
        <title>Genome assembly of the Korean intertidal mud-creeper Batillaria attramentaria.</title>
        <authorList>
            <person name="Patra A.K."/>
            <person name="Ho P.T."/>
            <person name="Jun S."/>
            <person name="Lee S.J."/>
            <person name="Kim Y."/>
            <person name="Won Y.J."/>
        </authorList>
    </citation>
    <scope>NUCLEOTIDE SEQUENCE [LARGE SCALE GENOMIC DNA]</scope>
    <source>
        <strain evidence="3">Wonlab-2016</strain>
    </source>
</reference>
<dbReference type="InterPro" id="IPR018289">
    <property type="entry name" value="MULE_transposase_dom"/>
</dbReference>
<evidence type="ECO:0000259" key="2">
    <source>
        <dbReference type="Pfam" id="PF10551"/>
    </source>
</evidence>
<dbReference type="EMBL" id="JACVVK020000010">
    <property type="protein sequence ID" value="KAK7505537.1"/>
    <property type="molecule type" value="Genomic_DNA"/>
</dbReference>
<protein>
    <recommendedName>
        <fullName evidence="2">MULE transposase domain-containing protein</fullName>
    </recommendedName>
</protein>
<comment type="caution">
    <text evidence="3">The sequence shown here is derived from an EMBL/GenBank/DDBJ whole genome shotgun (WGS) entry which is preliminary data.</text>
</comment>
<dbReference type="Pfam" id="PF10551">
    <property type="entry name" value="MULE"/>
    <property type="match status" value="1"/>
</dbReference>
<dbReference type="AlphaFoldDB" id="A0ABD0M1Q6"/>